<name>A0ABV0PA43_9TELE</name>
<gene>
    <name evidence="2" type="ORF">GOODEAATRI_034314</name>
</gene>
<dbReference type="EMBL" id="JAHRIO010068467">
    <property type="protein sequence ID" value="MEQ2180277.1"/>
    <property type="molecule type" value="Genomic_DNA"/>
</dbReference>
<keyword evidence="3" id="KW-1185">Reference proteome</keyword>
<organism evidence="2 3">
    <name type="scientific">Goodea atripinnis</name>
    <dbReference type="NCBI Taxonomy" id="208336"/>
    <lineage>
        <taxon>Eukaryota</taxon>
        <taxon>Metazoa</taxon>
        <taxon>Chordata</taxon>
        <taxon>Craniata</taxon>
        <taxon>Vertebrata</taxon>
        <taxon>Euteleostomi</taxon>
        <taxon>Actinopterygii</taxon>
        <taxon>Neopterygii</taxon>
        <taxon>Teleostei</taxon>
        <taxon>Neoteleostei</taxon>
        <taxon>Acanthomorphata</taxon>
        <taxon>Ovalentaria</taxon>
        <taxon>Atherinomorphae</taxon>
        <taxon>Cyprinodontiformes</taxon>
        <taxon>Goodeidae</taxon>
        <taxon>Goodea</taxon>
    </lineage>
</organism>
<comment type="caution">
    <text evidence="2">The sequence shown here is derived from an EMBL/GenBank/DDBJ whole genome shotgun (WGS) entry which is preliminary data.</text>
</comment>
<dbReference type="Proteomes" id="UP001476798">
    <property type="component" value="Unassembled WGS sequence"/>
</dbReference>
<protein>
    <submittedName>
        <fullName evidence="2">Uncharacterized protein</fullName>
    </submittedName>
</protein>
<evidence type="ECO:0000313" key="2">
    <source>
        <dbReference type="EMBL" id="MEQ2180277.1"/>
    </source>
</evidence>
<sequence length="94" mass="10075">SVLLESPSLPTIRVTSLHLCTLSEMRTSCQSPAPTSIATTSTTSTTTRTLPGLPDPSLGFSRSSAPGGAWTCWNSCIRMWNRITLAGVLYPMNM</sequence>
<feature type="compositionally biased region" description="Low complexity" evidence="1">
    <location>
        <begin position="31"/>
        <end position="49"/>
    </location>
</feature>
<feature type="region of interest" description="Disordered" evidence="1">
    <location>
        <begin position="29"/>
        <end position="58"/>
    </location>
</feature>
<feature type="non-terminal residue" evidence="2">
    <location>
        <position position="1"/>
    </location>
</feature>
<proteinExistence type="predicted"/>
<evidence type="ECO:0000256" key="1">
    <source>
        <dbReference type="SAM" id="MobiDB-lite"/>
    </source>
</evidence>
<reference evidence="2 3" key="1">
    <citation type="submission" date="2021-06" db="EMBL/GenBank/DDBJ databases">
        <authorList>
            <person name="Palmer J.M."/>
        </authorList>
    </citation>
    <scope>NUCLEOTIDE SEQUENCE [LARGE SCALE GENOMIC DNA]</scope>
    <source>
        <strain evidence="2 3">GA_2019</strain>
        <tissue evidence="2">Muscle</tissue>
    </source>
</reference>
<accession>A0ABV0PA43</accession>
<evidence type="ECO:0000313" key="3">
    <source>
        <dbReference type="Proteomes" id="UP001476798"/>
    </source>
</evidence>